<gene>
    <name evidence="1" type="ORF">GHT06_003729</name>
</gene>
<protein>
    <submittedName>
        <fullName evidence="1">Uncharacterized protein</fullName>
    </submittedName>
</protein>
<comment type="caution">
    <text evidence="1">The sequence shown here is derived from an EMBL/GenBank/DDBJ whole genome shotgun (WGS) entry which is preliminary data.</text>
</comment>
<organism evidence="1 2">
    <name type="scientific">Daphnia sinensis</name>
    <dbReference type="NCBI Taxonomy" id="1820382"/>
    <lineage>
        <taxon>Eukaryota</taxon>
        <taxon>Metazoa</taxon>
        <taxon>Ecdysozoa</taxon>
        <taxon>Arthropoda</taxon>
        <taxon>Crustacea</taxon>
        <taxon>Branchiopoda</taxon>
        <taxon>Diplostraca</taxon>
        <taxon>Cladocera</taxon>
        <taxon>Anomopoda</taxon>
        <taxon>Daphniidae</taxon>
        <taxon>Daphnia</taxon>
        <taxon>Daphnia similis group</taxon>
    </lineage>
</organism>
<evidence type="ECO:0000313" key="2">
    <source>
        <dbReference type="Proteomes" id="UP000820818"/>
    </source>
</evidence>
<dbReference type="Proteomes" id="UP000820818">
    <property type="component" value="Unassembled WGS sequence"/>
</dbReference>
<proteinExistence type="predicted"/>
<name>A0AAD5L1Q9_9CRUS</name>
<sequence>MTVMSTSSMQCFWRSYYDRSAVLWLQPKCLLDFRYRYRRFPNTLDTDSDGDGCSDAFEGGATSNSGTSVIAGPYGDNGLANSRESSDGIDAVVNYDPTYNLALSKDLNKCIDTDGDGILDVNDIDDDNDDSYGTLSNGSASADYEINLVGVKDVYFLSPITGPVSGSVELAFDNSKGGLHYFFKDDDNVYSQTFRIVPSSPTLLSKIEFGVNVPSNQLSKTSNVEAQSILMTWNPDVKAIVHDPDDQLSTHATGDIISSGATITTNANYTIANSNMEN</sequence>
<dbReference type="EMBL" id="WJBH02000308">
    <property type="protein sequence ID" value="KAI9549363.1"/>
    <property type="molecule type" value="Genomic_DNA"/>
</dbReference>
<dbReference type="PROSITE" id="PS00018">
    <property type="entry name" value="EF_HAND_1"/>
    <property type="match status" value="1"/>
</dbReference>
<reference evidence="1" key="1">
    <citation type="submission" date="2022-05" db="EMBL/GenBank/DDBJ databases">
        <title>A multi-omics perspective on studying reproductive biology in Daphnia sinensis.</title>
        <authorList>
            <person name="Jia J."/>
        </authorList>
    </citation>
    <scope>NUCLEOTIDE SEQUENCE</scope>
    <source>
        <strain evidence="1">WSL</strain>
    </source>
</reference>
<keyword evidence="2" id="KW-1185">Reference proteome</keyword>
<dbReference type="AlphaFoldDB" id="A0AAD5L1Q9"/>
<dbReference type="InterPro" id="IPR018247">
    <property type="entry name" value="EF_Hand_1_Ca_BS"/>
</dbReference>
<evidence type="ECO:0000313" key="1">
    <source>
        <dbReference type="EMBL" id="KAI9549363.1"/>
    </source>
</evidence>
<accession>A0AAD5L1Q9</accession>